<evidence type="ECO:0000256" key="10">
    <source>
        <dbReference type="SAM" id="Phobius"/>
    </source>
</evidence>
<dbReference type="PROSITE" id="PS50109">
    <property type="entry name" value="HIS_KIN"/>
    <property type="match status" value="1"/>
</dbReference>
<feature type="transmembrane region" description="Helical" evidence="10">
    <location>
        <begin position="6"/>
        <end position="27"/>
    </location>
</feature>
<evidence type="ECO:0000256" key="9">
    <source>
        <dbReference type="ARBA" id="ARBA00023136"/>
    </source>
</evidence>
<evidence type="ECO:0000256" key="1">
    <source>
        <dbReference type="ARBA" id="ARBA00000085"/>
    </source>
</evidence>
<name>A0A6S6U8S4_9BACT</name>
<evidence type="ECO:0000256" key="7">
    <source>
        <dbReference type="ARBA" id="ARBA00022777"/>
    </source>
</evidence>
<evidence type="ECO:0000256" key="8">
    <source>
        <dbReference type="ARBA" id="ARBA00022989"/>
    </source>
</evidence>
<feature type="transmembrane region" description="Helical" evidence="10">
    <location>
        <begin position="130"/>
        <end position="152"/>
    </location>
</feature>
<dbReference type="InterPro" id="IPR047994">
    <property type="entry name" value="ArsS-like"/>
</dbReference>
<evidence type="ECO:0000256" key="3">
    <source>
        <dbReference type="ARBA" id="ARBA00012438"/>
    </source>
</evidence>
<dbReference type="PANTHER" id="PTHR45528:SF12">
    <property type="entry name" value="SENSOR HISTIDINE KINASE ARSS"/>
    <property type="match status" value="1"/>
</dbReference>
<dbReference type="Gene3D" id="3.30.565.10">
    <property type="entry name" value="Histidine kinase-like ATPase, C-terminal domain"/>
    <property type="match status" value="1"/>
</dbReference>
<dbReference type="InterPro" id="IPR036097">
    <property type="entry name" value="HisK_dim/P_sf"/>
</dbReference>
<dbReference type="InterPro" id="IPR005467">
    <property type="entry name" value="His_kinase_dom"/>
</dbReference>
<reference evidence="12" key="1">
    <citation type="submission" date="2020-01" db="EMBL/GenBank/DDBJ databases">
        <authorList>
            <person name="Meier V. D."/>
            <person name="Meier V D."/>
        </authorList>
    </citation>
    <scope>NUCLEOTIDE SEQUENCE</scope>
    <source>
        <strain evidence="12">HLG_WM_MAG_02</strain>
    </source>
</reference>
<protein>
    <recommendedName>
        <fullName evidence="3">histidine kinase</fullName>
        <ecNumber evidence="3">2.7.13.3</ecNumber>
    </recommendedName>
</protein>
<evidence type="ECO:0000313" key="12">
    <source>
        <dbReference type="EMBL" id="CAA6823996.1"/>
    </source>
</evidence>
<dbReference type="EC" id="2.7.13.3" evidence="3"/>
<evidence type="ECO:0000256" key="2">
    <source>
        <dbReference type="ARBA" id="ARBA00004141"/>
    </source>
</evidence>
<keyword evidence="4" id="KW-0597">Phosphoprotein</keyword>
<dbReference type="GO" id="GO:0000155">
    <property type="term" value="F:phosphorelay sensor kinase activity"/>
    <property type="evidence" value="ECO:0007669"/>
    <property type="project" value="InterPro"/>
</dbReference>
<dbReference type="PANTHER" id="PTHR45528">
    <property type="entry name" value="SENSOR HISTIDINE KINASE CPXA"/>
    <property type="match status" value="1"/>
</dbReference>
<dbReference type="CDD" id="cd00082">
    <property type="entry name" value="HisKA"/>
    <property type="match status" value="1"/>
</dbReference>
<keyword evidence="7 12" id="KW-0418">Kinase</keyword>
<dbReference type="InterPro" id="IPR050398">
    <property type="entry name" value="HssS/ArlS-like"/>
</dbReference>
<dbReference type="SUPFAM" id="SSF55874">
    <property type="entry name" value="ATPase domain of HSP90 chaperone/DNA topoisomerase II/histidine kinase"/>
    <property type="match status" value="1"/>
</dbReference>
<gene>
    <name evidence="12" type="ORF">HELGO_WM22825</name>
</gene>
<sequence>MNSLIVKVKILGAFLAILVTLMIYFGMEYAINYAKGREITNSILLYKTLKKGDTKVIQNYLDEHHLKEITWGEIEDVVKKASFVIETPIYREVFESGNIELYIYEGYYYYSFHLNKKIYYFKNLHRDDNYILYLSLAMTLLLFILLSIYIYIINAIRPIKKLYQKIHNFANKRENVLEEKHFKNKDEIALVCSEFDKAVERIAKLENTRTLFWRNIMHELKTPMTQGVLMVHMLEVDNEEKEVLLSTFDRMKEQLNKLKQLEHLSADTLELEFQELNMINIIDDIKDMLQADDGAISYEARPQRFRVNTEFFLIALKNLISNALTYSPDNKVWIKHKNNHLYVINRGVSLNSSFETYTKAFVREDLSKNGMGLGLYLSKEIFLKHQISMKYKYFHNYHMIILDFKKIIIA</sequence>
<accession>A0A6S6U8S4</accession>
<evidence type="ECO:0000256" key="6">
    <source>
        <dbReference type="ARBA" id="ARBA00022692"/>
    </source>
</evidence>
<keyword evidence="9 10" id="KW-0472">Membrane</keyword>
<proteinExistence type="predicted"/>
<organism evidence="12">
    <name type="scientific">uncultured Sulfurovum sp</name>
    <dbReference type="NCBI Taxonomy" id="269237"/>
    <lineage>
        <taxon>Bacteria</taxon>
        <taxon>Pseudomonadati</taxon>
        <taxon>Campylobacterota</taxon>
        <taxon>Epsilonproteobacteria</taxon>
        <taxon>Campylobacterales</taxon>
        <taxon>Sulfurovaceae</taxon>
        <taxon>Sulfurovum</taxon>
        <taxon>environmental samples</taxon>
    </lineage>
</organism>
<feature type="domain" description="Histidine kinase" evidence="11">
    <location>
        <begin position="215"/>
        <end position="385"/>
    </location>
</feature>
<dbReference type="InterPro" id="IPR036890">
    <property type="entry name" value="HATPase_C_sf"/>
</dbReference>
<comment type="catalytic activity">
    <reaction evidence="1">
        <text>ATP + protein L-histidine = ADP + protein N-phospho-L-histidine.</text>
        <dbReference type="EC" id="2.7.13.3"/>
    </reaction>
</comment>
<evidence type="ECO:0000256" key="5">
    <source>
        <dbReference type="ARBA" id="ARBA00022679"/>
    </source>
</evidence>
<dbReference type="AlphaFoldDB" id="A0A6S6U8S4"/>
<dbReference type="SUPFAM" id="SSF47384">
    <property type="entry name" value="Homodimeric domain of signal transducing histidine kinase"/>
    <property type="match status" value="1"/>
</dbReference>
<dbReference type="Gene3D" id="1.10.287.130">
    <property type="match status" value="1"/>
</dbReference>
<keyword evidence="8 10" id="KW-1133">Transmembrane helix</keyword>
<dbReference type="SMART" id="SM00388">
    <property type="entry name" value="HisKA"/>
    <property type="match status" value="1"/>
</dbReference>
<evidence type="ECO:0000256" key="4">
    <source>
        <dbReference type="ARBA" id="ARBA00022553"/>
    </source>
</evidence>
<keyword evidence="6 10" id="KW-0812">Transmembrane</keyword>
<dbReference type="NCBIfam" id="NF038389">
    <property type="entry name" value="ArsS_fam_HK"/>
    <property type="match status" value="1"/>
</dbReference>
<dbReference type="EMBL" id="CACVAZ010000171">
    <property type="protein sequence ID" value="CAA6823996.1"/>
    <property type="molecule type" value="Genomic_DNA"/>
</dbReference>
<comment type="subcellular location">
    <subcellularLocation>
        <location evidence="2">Membrane</location>
        <topology evidence="2">Multi-pass membrane protein</topology>
    </subcellularLocation>
</comment>
<dbReference type="InterPro" id="IPR003661">
    <property type="entry name" value="HisK_dim/P_dom"/>
</dbReference>
<dbReference type="GO" id="GO:0016020">
    <property type="term" value="C:membrane"/>
    <property type="evidence" value="ECO:0007669"/>
    <property type="project" value="UniProtKB-SubCell"/>
</dbReference>
<keyword evidence="5" id="KW-0808">Transferase</keyword>
<evidence type="ECO:0000259" key="11">
    <source>
        <dbReference type="PROSITE" id="PS50109"/>
    </source>
</evidence>